<evidence type="ECO:0000256" key="2">
    <source>
        <dbReference type="SAM" id="Phobius"/>
    </source>
</evidence>
<proteinExistence type="predicted"/>
<keyword evidence="2" id="KW-0472">Membrane</keyword>
<evidence type="ECO:0000313" key="3">
    <source>
        <dbReference type="EMBL" id="OAJ68791.1"/>
    </source>
</evidence>
<organism evidence="3 4">
    <name type="scientific">Gluconobacter cerinus</name>
    <dbReference type="NCBI Taxonomy" id="38307"/>
    <lineage>
        <taxon>Bacteria</taxon>
        <taxon>Pseudomonadati</taxon>
        <taxon>Pseudomonadota</taxon>
        <taxon>Alphaproteobacteria</taxon>
        <taxon>Acetobacterales</taxon>
        <taxon>Acetobacteraceae</taxon>
        <taxon>Gluconobacter</taxon>
    </lineage>
</organism>
<dbReference type="OrthoDB" id="7266924at2"/>
<comment type="caution">
    <text evidence="3">The sequence shown here is derived from an EMBL/GenBank/DDBJ whole genome shotgun (WGS) entry which is preliminary data.</text>
</comment>
<keyword evidence="2" id="KW-0812">Transmembrane</keyword>
<dbReference type="PATRIC" id="fig|38307.3.peg.370"/>
<feature type="region of interest" description="Disordered" evidence="1">
    <location>
        <begin position="69"/>
        <end position="101"/>
    </location>
</feature>
<feature type="transmembrane region" description="Helical" evidence="2">
    <location>
        <begin position="12"/>
        <end position="37"/>
    </location>
</feature>
<reference evidence="3 4" key="1">
    <citation type="submission" date="2016-03" db="EMBL/GenBank/DDBJ databases">
        <title>Draft genome sequence of Gluconobacter cerinus strain CECT 9110.</title>
        <authorList>
            <person name="Sainz F."/>
            <person name="Mas A."/>
            <person name="Torija M.J."/>
        </authorList>
    </citation>
    <scope>NUCLEOTIDE SEQUENCE [LARGE SCALE GENOMIC DNA]</scope>
    <source>
        <strain evidence="3 4">CECT 9110</strain>
    </source>
</reference>
<dbReference type="AlphaFoldDB" id="A0A1B6VNJ1"/>
<dbReference type="Proteomes" id="UP000077786">
    <property type="component" value="Unassembled WGS sequence"/>
</dbReference>
<evidence type="ECO:0000256" key="1">
    <source>
        <dbReference type="SAM" id="MobiDB-lite"/>
    </source>
</evidence>
<gene>
    <name evidence="3" type="ORF">A0123_00354</name>
</gene>
<evidence type="ECO:0000313" key="4">
    <source>
        <dbReference type="Proteomes" id="UP000077786"/>
    </source>
</evidence>
<name>A0A1B6VNJ1_9PROT</name>
<accession>A0A1B6VNJ1</accession>
<keyword evidence="2" id="KW-1133">Transmembrane helix</keyword>
<protein>
    <submittedName>
        <fullName evidence="3">Uncharacterized protein</fullName>
    </submittedName>
</protein>
<sequence length="196" mass="21704">MMPDISWLPAWALMSLLIIAGLFALAMVCMPFAVFGVKPRLQELEFQIGELRAELQSLSLRLTAPPSDRMVAAGRPADEESRTVGVRAPVQKTPSVERVPSEPADYFEPAAVVRAEGPSYEDGPLVADPDALRRVAKKPEASKKSWSRAPWEGEQTRQSAAREREELAPRSVSARSDDDEAFRARAEPKLRWPPRG</sequence>
<feature type="region of interest" description="Disordered" evidence="1">
    <location>
        <begin position="118"/>
        <end position="196"/>
    </location>
</feature>
<feature type="compositionally biased region" description="Basic and acidic residues" evidence="1">
    <location>
        <begin position="130"/>
        <end position="143"/>
    </location>
</feature>
<dbReference type="EMBL" id="LUTU01000004">
    <property type="protein sequence ID" value="OAJ68791.1"/>
    <property type="molecule type" value="Genomic_DNA"/>
</dbReference>
<feature type="compositionally biased region" description="Basic and acidic residues" evidence="1">
    <location>
        <begin position="181"/>
        <end position="190"/>
    </location>
</feature>
<dbReference type="RefSeq" id="WP_064273104.1">
    <property type="nucleotide sequence ID" value="NZ_LUTU01000004.1"/>
</dbReference>